<dbReference type="SMART" id="SM00321">
    <property type="entry name" value="WSC"/>
    <property type="match status" value="1"/>
</dbReference>
<protein>
    <submittedName>
        <fullName evidence="3">WSC domain-containing protein</fullName>
    </submittedName>
</protein>
<evidence type="ECO:0000259" key="2">
    <source>
        <dbReference type="PROSITE" id="PS51212"/>
    </source>
</evidence>
<dbReference type="PROSITE" id="PS51212">
    <property type="entry name" value="WSC"/>
    <property type="match status" value="1"/>
</dbReference>
<dbReference type="Proteomes" id="UP000799429">
    <property type="component" value="Unassembled WGS sequence"/>
</dbReference>
<gene>
    <name evidence="3" type="ORF">M501DRAFT_988960</name>
</gene>
<dbReference type="PANTHER" id="PTHR43662:SF3">
    <property type="entry name" value="DOMAIN PROTEIN, PUTATIVE (AFU_ORTHOLOGUE AFUA_6G11970)-RELATED"/>
    <property type="match status" value="1"/>
</dbReference>
<keyword evidence="4" id="KW-1185">Reference proteome</keyword>
<dbReference type="InterPro" id="IPR002889">
    <property type="entry name" value="WSC_carb-bd"/>
</dbReference>
<evidence type="ECO:0000313" key="3">
    <source>
        <dbReference type="EMBL" id="KAF2835437.1"/>
    </source>
</evidence>
<name>A0A9P4VN87_9PEZI</name>
<dbReference type="OrthoDB" id="74764at2759"/>
<dbReference type="Pfam" id="PF09362">
    <property type="entry name" value="DUF1996"/>
    <property type="match status" value="1"/>
</dbReference>
<dbReference type="InterPro" id="IPR018535">
    <property type="entry name" value="DUF1996"/>
</dbReference>
<dbReference type="AlphaFoldDB" id="A0A9P4VN87"/>
<evidence type="ECO:0000256" key="1">
    <source>
        <dbReference type="SAM" id="SignalP"/>
    </source>
</evidence>
<organism evidence="3 4">
    <name type="scientific">Patellaria atrata CBS 101060</name>
    <dbReference type="NCBI Taxonomy" id="1346257"/>
    <lineage>
        <taxon>Eukaryota</taxon>
        <taxon>Fungi</taxon>
        <taxon>Dikarya</taxon>
        <taxon>Ascomycota</taxon>
        <taxon>Pezizomycotina</taxon>
        <taxon>Dothideomycetes</taxon>
        <taxon>Dothideomycetes incertae sedis</taxon>
        <taxon>Patellariales</taxon>
        <taxon>Patellariaceae</taxon>
        <taxon>Patellaria</taxon>
    </lineage>
</organism>
<accession>A0A9P4VN87</accession>
<feature type="chain" id="PRO_5040229543" evidence="1">
    <location>
        <begin position="23"/>
        <end position="507"/>
    </location>
</feature>
<dbReference type="PANTHER" id="PTHR43662">
    <property type="match status" value="1"/>
</dbReference>
<dbReference type="Pfam" id="PF01822">
    <property type="entry name" value="WSC"/>
    <property type="match status" value="1"/>
</dbReference>
<comment type="caution">
    <text evidence="3">The sequence shown here is derived from an EMBL/GenBank/DDBJ whole genome shotgun (WGS) entry which is preliminary data.</text>
</comment>
<keyword evidence="1" id="KW-0732">Signal</keyword>
<reference evidence="3" key="1">
    <citation type="journal article" date="2020" name="Stud. Mycol.">
        <title>101 Dothideomycetes genomes: a test case for predicting lifestyles and emergence of pathogens.</title>
        <authorList>
            <person name="Haridas S."/>
            <person name="Albert R."/>
            <person name="Binder M."/>
            <person name="Bloem J."/>
            <person name="Labutti K."/>
            <person name="Salamov A."/>
            <person name="Andreopoulos B."/>
            <person name="Baker S."/>
            <person name="Barry K."/>
            <person name="Bills G."/>
            <person name="Bluhm B."/>
            <person name="Cannon C."/>
            <person name="Castanera R."/>
            <person name="Culley D."/>
            <person name="Daum C."/>
            <person name="Ezra D."/>
            <person name="Gonzalez J."/>
            <person name="Henrissat B."/>
            <person name="Kuo A."/>
            <person name="Liang C."/>
            <person name="Lipzen A."/>
            <person name="Lutzoni F."/>
            <person name="Magnuson J."/>
            <person name="Mondo S."/>
            <person name="Nolan M."/>
            <person name="Ohm R."/>
            <person name="Pangilinan J."/>
            <person name="Park H.-J."/>
            <person name="Ramirez L."/>
            <person name="Alfaro M."/>
            <person name="Sun H."/>
            <person name="Tritt A."/>
            <person name="Yoshinaga Y."/>
            <person name="Zwiers L.-H."/>
            <person name="Turgeon B."/>
            <person name="Goodwin S."/>
            <person name="Spatafora J."/>
            <person name="Crous P."/>
            <person name="Grigoriev I."/>
        </authorList>
    </citation>
    <scope>NUCLEOTIDE SEQUENCE</scope>
    <source>
        <strain evidence="3">CBS 101060</strain>
    </source>
</reference>
<proteinExistence type="predicted"/>
<feature type="domain" description="WSC" evidence="2">
    <location>
        <begin position="363"/>
        <end position="458"/>
    </location>
</feature>
<dbReference type="EMBL" id="MU006109">
    <property type="protein sequence ID" value="KAF2835437.1"/>
    <property type="molecule type" value="Genomic_DNA"/>
</dbReference>
<evidence type="ECO:0000313" key="4">
    <source>
        <dbReference type="Proteomes" id="UP000799429"/>
    </source>
</evidence>
<feature type="signal peptide" evidence="1">
    <location>
        <begin position="1"/>
        <end position="22"/>
    </location>
</feature>
<sequence>MRYRGITSFGLVAASLLVPVTAFFRMGCPGSIVRERADPIVSPGKASGHVHTISGGSGFGFEMSYEDAINSACTSCSIKEDLSNYWVPSLYFHAKNGSFINVPQSGDGTGHEAGILIYYLQRGGPDNDKLHAFPKGFRMLAGDPSKRSFGNDLASKAVTYACLGAEKPETNNFPPYKCGQMRTQIFFPSCWDGVNLDSPDHKSHMSYPASNDYNNGRCPPTHPVHMVSLFYEVYYDTGVFDGLWDGDKQPFVLSNGDATGYGFHGDFVNGWDVDVLQRAIDTCNSVSGELRDCNAFTLQSNDDANNCKLPRMIDEEIEGVLDALPGCNPVSNGPGVVKPVANCPQPEIGFAESFFTDITVTKQWMYAGCGTDDNGDRTLQGADTRKPDMTVEKCIDFCSGKGFRIAGLEYGNECYCGNSVAEDRKPKAGVLGNCQMKCLGDDGEICGGARALSIYEQCNAGNCQNVEFSGAMNTTTATSSDSQTIGQSKKRMADLSVHKHGVHGSRF</sequence>